<evidence type="ECO:0000313" key="3">
    <source>
        <dbReference type="Proteomes" id="UP001374803"/>
    </source>
</evidence>
<dbReference type="SUPFAM" id="SSF54593">
    <property type="entry name" value="Glyoxalase/Bleomycin resistance protein/Dihydroxybiphenyl dioxygenase"/>
    <property type="match status" value="1"/>
</dbReference>
<dbReference type="Gene3D" id="3.10.180.10">
    <property type="entry name" value="2,3-Dihydroxybiphenyl 1,2-Dioxygenase, domain 1"/>
    <property type="match status" value="1"/>
</dbReference>
<dbReference type="Proteomes" id="UP001374803">
    <property type="component" value="Chromosome"/>
</dbReference>
<name>A0ABZ2L054_9BACT</name>
<keyword evidence="3" id="KW-1185">Reference proteome</keyword>
<dbReference type="Pfam" id="PF00903">
    <property type="entry name" value="Glyoxalase"/>
    <property type="match status" value="1"/>
</dbReference>
<proteinExistence type="predicted"/>
<organism evidence="2 3">
    <name type="scientific">Pendulispora rubella</name>
    <dbReference type="NCBI Taxonomy" id="2741070"/>
    <lineage>
        <taxon>Bacteria</taxon>
        <taxon>Pseudomonadati</taxon>
        <taxon>Myxococcota</taxon>
        <taxon>Myxococcia</taxon>
        <taxon>Myxococcales</taxon>
        <taxon>Sorangiineae</taxon>
        <taxon>Pendulisporaceae</taxon>
        <taxon>Pendulispora</taxon>
    </lineage>
</organism>
<reference evidence="2" key="1">
    <citation type="submission" date="2021-12" db="EMBL/GenBank/DDBJ databases">
        <title>Discovery of the Pendulisporaceae a myxobacterial family with distinct sporulation behavior and unique specialized metabolism.</title>
        <authorList>
            <person name="Garcia R."/>
            <person name="Popoff A."/>
            <person name="Bader C.D."/>
            <person name="Loehr J."/>
            <person name="Walesch S."/>
            <person name="Walt C."/>
            <person name="Boldt J."/>
            <person name="Bunk B."/>
            <person name="Haeckl F.J.F.P.J."/>
            <person name="Gunesch A.P."/>
            <person name="Birkelbach J."/>
            <person name="Nuebel U."/>
            <person name="Pietschmann T."/>
            <person name="Bach T."/>
            <person name="Mueller R."/>
        </authorList>
    </citation>
    <scope>NUCLEOTIDE SEQUENCE</scope>
    <source>
        <strain evidence="2">MSr11367</strain>
    </source>
</reference>
<dbReference type="EMBL" id="CP089983">
    <property type="protein sequence ID" value="WXB04127.1"/>
    <property type="molecule type" value="Genomic_DNA"/>
</dbReference>
<gene>
    <name evidence="2" type="ORF">LVJ94_45380</name>
</gene>
<evidence type="ECO:0000259" key="1">
    <source>
        <dbReference type="Pfam" id="PF00903"/>
    </source>
</evidence>
<accession>A0ABZ2L054</accession>
<protein>
    <recommendedName>
        <fullName evidence="1">Glyoxalase/fosfomycin resistance/dioxygenase domain-containing protein</fullName>
    </recommendedName>
</protein>
<sequence>MNITANLFVKEIEPCLEFWVTRLGFEKVTEVPDGKRLGFVILKKGNAELMLQSLQSVSKDVAPIANDVYRSALYITVDDLKPIRKALKGVPLVVPERRTFYGADEIIVRDPAGNVVSFAHHTGG</sequence>
<dbReference type="InterPro" id="IPR029068">
    <property type="entry name" value="Glyas_Bleomycin-R_OHBP_Dase"/>
</dbReference>
<dbReference type="RefSeq" id="WP_394833762.1">
    <property type="nucleotide sequence ID" value="NZ_CP089929.1"/>
</dbReference>
<evidence type="ECO:0000313" key="2">
    <source>
        <dbReference type="EMBL" id="WXB04127.1"/>
    </source>
</evidence>
<dbReference type="InterPro" id="IPR004360">
    <property type="entry name" value="Glyas_Fos-R_dOase_dom"/>
</dbReference>
<feature type="domain" description="Glyoxalase/fosfomycin resistance/dioxygenase" evidence="1">
    <location>
        <begin position="6"/>
        <end position="118"/>
    </location>
</feature>